<comment type="caution">
    <text evidence="2">The sequence shown here is derived from an EMBL/GenBank/DDBJ whole genome shotgun (WGS) entry which is preliminary data.</text>
</comment>
<evidence type="ECO:0000256" key="1">
    <source>
        <dbReference type="SAM" id="MobiDB-lite"/>
    </source>
</evidence>
<accession>A0A1Q9BSI0</accession>
<protein>
    <submittedName>
        <fullName evidence="2">Uncharacterized protein</fullName>
    </submittedName>
</protein>
<keyword evidence="3" id="KW-1185">Reference proteome</keyword>
<sequence length="38" mass="4292">MASAPRSGEQSGMLCRTPEHPIAEQVPFYITRSNEFRP</sequence>
<dbReference type="EMBL" id="LSRX01005051">
    <property type="protein sequence ID" value="OLP73643.1"/>
    <property type="molecule type" value="Genomic_DNA"/>
</dbReference>
<feature type="region of interest" description="Disordered" evidence="1">
    <location>
        <begin position="1"/>
        <end position="20"/>
    </location>
</feature>
<name>A0A1Q9BSI0_SYMMI</name>
<gene>
    <name evidence="2" type="ORF">AK812_SmicGene47051</name>
</gene>
<organism evidence="2 3">
    <name type="scientific">Symbiodinium microadriaticum</name>
    <name type="common">Dinoflagellate</name>
    <name type="synonym">Zooxanthella microadriatica</name>
    <dbReference type="NCBI Taxonomy" id="2951"/>
    <lineage>
        <taxon>Eukaryota</taxon>
        <taxon>Sar</taxon>
        <taxon>Alveolata</taxon>
        <taxon>Dinophyceae</taxon>
        <taxon>Suessiales</taxon>
        <taxon>Symbiodiniaceae</taxon>
        <taxon>Symbiodinium</taxon>
    </lineage>
</organism>
<dbReference type="AlphaFoldDB" id="A0A1Q9BSI0"/>
<dbReference type="Proteomes" id="UP000186817">
    <property type="component" value="Unassembled WGS sequence"/>
</dbReference>
<reference evidence="2 3" key="1">
    <citation type="submission" date="2016-02" db="EMBL/GenBank/DDBJ databases">
        <title>Genome analysis of coral dinoflagellate symbionts highlights evolutionary adaptations to a symbiotic lifestyle.</title>
        <authorList>
            <person name="Aranda M."/>
            <person name="Li Y."/>
            <person name="Liew Y.J."/>
            <person name="Baumgarten S."/>
            <person name="Simakov O."/>
            <person name="Wilson M."/>
            <person name="Piel J."/>
            <person name="Ashoor H."/>
            <person name="Bougouffa S."/>
            <person name="Bajic V.B."/>
            <person name="Ryu T."/>
            <person name="Ravasi T."/>
            <person name="Bayer T."/>
            <person name="Micklem G."/>
            <person name="Kim H."/>
            <person name="Bhak J."/>
            <person name="Lajeunesse T.C."/>
            <person name="Voolstra C.R."/>
        </authorList>
    </citation>
    <scope>NUCLEOTIDE SEQUENCE [LARGE SCALE GENOMIC DNA]</scope>
    <source>
        <strain evidence="2 3">CCMP2467</strain>
    </source>
</reference>
<feature type="non-terminal residue" evidence="2">
    <location>
        <position position="38"/>
    </location>
</feature>
<proteinExistence type="predicted"/>
<evidence type="ECO:0000313" key="3">
    <source>
        <dbReference type="Proteomes" id="UP000186817"/>
    </source>
</evidence>
<evidence type="ECO:0000313" key="2">
    <source>
        <dbReference type="EMBL" id="OLP73643.1"/>
    </source>
</evidence>